<comment type="caution">
    <text evidence="5">The sequence shown here is derived from an EMBL/GenBank/DDBJ whole genome shotgun (WGS) entry which is preliminary data.</text>
</comment>
<keyword evidence="2" id="KW-0274">FAD</keyword>
<evidence type="ECO:0000259" key="4">
    <source>
        <dbReference type="PROSITE" id="PS51387"/>
    </source>
</evidence>
<dbReference type="RefSeq" id="WP_141608170.1">
    <property type="nucleotide sequence ID" value="NZ_VIGC02000001.1"/>
</dbReference>
<reference evidence="5 6" key="1">
    <citation type="submission" date="2019-06" db="EMBL/GenBank/DDBJ databases">
        <title>Genome sequence of Litorilinea aerophila BAA-2444.</title>
        <authorList>
            <person name="Maclea K.S."/>
            <person name="Maurais E.G."/>
            <person name="Iannazzi L.C."/>
        </authorList>
    </citation>
    <scope>NUCLEOTIDE SEQUENCE [LARGE SCALE GENOMIC DNA]</scope>
    <source>
        <strain evidence="5 6">ATCC BAA-2444</strain>
    </source>
</reference>
<evidence type="ECO:0000256" key="3">
    <source>
        <dbReference type="ARBA" id="ARBA00023002"/>
    </source>
</evidence>
<dbReference type="Pfam" id="PF00941">
    <property type="entry name" value="FAD_binding_5"/>
    <property type="match status" value="1"/>
</dbReference>
<keyword evidence="3" id="KW-0560">Oxidoreductase</keyword>
<proteinExistence type="predicted"/>
<name>A0A540VMH2_9CHLR</name>
<feature type="domain" description="FAD-binding PCMH-type" evidence="4">
    <location>
        <begin position="1"/>
        <end position="168"/>
    </location>
</feature>
<dbReference type="SMART" id="SM01092">
    <property type="entry name" value="CO_deh_flav_C"/>
    <property type="match status" value="1"/>
</dbReference>
<evidence type="ECO:0000256" key="1">
    <source>
        <dbReference type="ARBA" id="ARBA00022630"/>
    </source>
</evidence>
<dbReference type="SUPFAM" id="SSF56176">
    <property type="entry name" value="FAD-binding/transporter-associated domain-like"/>
    <property type="match status" value="1"/>
</dbReference>
<evidence type="ECO:0000256" key="2">
    <source>
        <dbReference type="ARBA" id="ARBA00022827"/>
    </source>
</evidence>
<dbReference type="OrthoDB" id="165091at2"/>
<dbReference type="InParanoid" id="A0A540VMH2"/>
<dbReference type="Gene3D" id="3.30.465.10">
    <property type="match status" value="1"/>
</dbReference>
<evidence type="ECO:0000313" key="5">
    <source>
        <dbReference type="EMBL" id="TQE97957.1"/>
    </source>
</evidence>
<organism evidence="5 6">
    <name type="scientific">Litorilinea aerophila</name>
    <dbReference type="NCBI Taxonomy" id="1204385"/>
    <lineage>
        <taxon>Bacteria</taxon>
        <taxon>Bacillati</taxon>
        <taxon>Chloroflexota</taxon>
        <taxon>Caldilineae</taxon>
        <taxon>Caldilineales</taxon>
        <taxon>Caldilineaceae</taxon>
        <taxon>Litorilinea</taxon>
    </lineage>
</organism>
<accession>A0A540VMH2</accession>
<dbReference type="GO" id="GO:0071949">
    <property type="term" value="F:FAD binding"/>
    <property type="evidence" value="ECO:0007669"/>
    <property type="project" value="InterPro"/>
</dbReference>
<keyword evidence="6" id="KW-1185">Reference proteome</keyword>
<dbReference type="PANTHER" id="PTHR42659">
    <property type="entry name" value="XANTHINE DEHYDROGENASE SUBUNIT C-RELATED"/>
    <property type="match status" value="1"/>
</dbReference>
<protein>
    <recommendedName>
        <fullName evidence="4">FAD-binding PCMH-type domain-containing protein</fullName>
    </recommendedName>
</protein>
<dbReference type="InterPro" id="IPR005107">
    <property type="entry name" value="CO_DH_flav_C"/>
</dbReference>
<dbReference type="InterPro" id="IPR036683">
    <property type="entry name" value="CO_DH_flav_C_dom_sf"/>
</dbReference>
<dbReference type="GO" id="GO:0016491">
    <property type="term" value="F:oxidoreductase activity"/>
    <property type="evidence" value="ECO:0007669"/>
    <property type="project" value="UniProtKB-KW"/>
</dbReference>
<dbReference type="InterPro" id="IPR016169">
    <property type="entry name" value="FAD-bd_PCMH_sub2"/>
</dbReference>
<sequence>MAILQEYHRPKTLQEALALLQEPGRRVPLAGGTDLVGRLETRAIRDVDGVVDLRALGLNYVQGDESVLRLGAMATLSDVCEHPVAGSLAHGLLRRAARGEGPINLRNAATVGGVVAVAAYDSEFYAGLLALGATVVLHEADGVVEIPLEQLTQIHGLITEVRIPLPGPPRGGLARVARTPSDRPIVAAVAVVDDEGRSRVALCGVAARPVLQGSPLDPPDNFKGSADYRRAMVPVLTRRALAEAQGGLGIG</sequence>
<dbReference type="PANTHER" id="PTHR42659:SF2">
    <property type="entry name" value="XANTHINE DEHYDROGENASE SUBUNIT C-RELATED"/>
    <property type="match status" value="1"/>
</dbReference>
<dbReference type="InterPro" id="IPR002346">
    <property type="entry name" value="Mopterin_DH_FAD-bd"/>
</dbReference>
<gene>
    <name evidence="5" type="ORF">FKZ61_00845</name>
</gene>
<dbReference type="Proteomes" id="UP000317371">
    <property type="component" value="Unassembled WGS sequence"/>
</dbReference>
<dbReference type="PROSITE" id="PS51387">
    <property type="entry name" value="FAD_PCMH"/>
    <property type="match status" value="1"/>
</dbReference>
<dbReference type="InterPro" id="IPR036318">
    <property type="entry name" value="FAD-bd_PCMH-like_sf"/>
</dbReference>
<keyword evidence="1" id="KW-0285">Flavoprotein</keyword>
<dbReference type="Gene3D" id="3.30.390.50">
    <property type="entry name" value="CO dehydrogenase flavoprotein, C-terminal domain"/>
    <property type="match status" value="1"/>
</dbReference>
<dbReference type="InterPro" id="IPR016167">
    <property type="entry name" value="FAD-bd_PCMH_sub1"/>
</dbReference>
<dbReference type="EMBL" id="VIGC01000001">
    <property type="protein sequence ID" value="TQE97957.1"/>
    <property type="molecule type" value="Genomic_DNA"/>
</dbReference>
<dbReference type="SUPFAM" id="SSF55447">
    <property type="entry name" value="CO dehydrogenase flavoprotein C-terminal domain-like"/>
    <property type="match status" value="1"/>
</dbReference>
<dbReference type="InterPro" id="IPR051312">
    <property type="entry name" value="Diverse_Substr_Oxidored"/>
</dbReference>
<evidence type="ECO:0000313" key="6">
    <source>
        <dbReference type="Proteomes" id="UP000317371"/>
    </source>
</evidence>
<dbReference type="Gene3D" id="3.30.43.10">
    <property type="entry name" value="Uridine Diphospho-n-acetylenolpyruvylglucosamine Reductase, domain 2"/>
    <property type="match status" value="1"/>
</dbReference>
<dbReference type="InterPro" id="IPR016166">
    <property type="entry name" value="FAD-bd_PCMH"/>
</dbReference>
<dbReference type="AlphaFoldDB" id="A0A540VMH2"/>